<feature type="domain" description="RNHCP" evidence="1">
    <location>
        <begin position="8"/>
        <end position="90"/>
    </location>
</feature>
<evidence type="ECO:0000313" key="3">
    <source>
        <dbReference type="Proteomes" id="UP000230833"/>
    </source>
</evidence>
<evidence type="ECO:0000259" key="1">
    <source>
        <dbReference type="Pfam" id="PF12647"/>
    </source>
</evidence>
<dbReference type="EMBL" id="PCYL01000011">
    <property type="protein sequence ID" value="PIR47059.1"/>
    <property type="molecule type" value="Genomic_DNA"/>
</dbReference>
<dbReference type="InterPro" id="IPR024439">
    <property type="entry name" value="RNHCP"/>
</dbReference>
<dbReference type="AlphaFoldDB" id="A0A2H0RKK0"/>
<gene>
    <name evidence="2" type="ORF">COV07_01020</name>
</gene>
<organism evidence="2 3">
    <name type="scientific">Candidatus Vogelbacteria bacterium CG10_big_fil_rev_8_21_14_0_10_45_14</name>
    <dbReference type="NCBI Taxonomy" id="1975042"/>
    <lineage>
        <taxon>Bacteria</taxon>
        <taxon>Candidatus Vogeliibacteriota</taxon>
    </lineage>
</organism>
<protein>
    <recommendedName>
        <fullName evidence="1">RNHCP domain-containing protein</fullName>
    </recommendedName>
</protein>
<name>A0A2H0RKK0_9BACT</name>
<accession>A0A2H0RKK0</accession>
<comment type="caution">
    <text evidence="2">The sequence shown here is derived from an EMBL/GenBank/DDBJ whole genome shotgun (WGS) entry which is preliminary data.</text>
</comment>
<dbReference type="Pfam" id="PF12647">
    <property type="entry name" value="RNHCP"/>
    <property type="match status" value="1"/>
</dbReference>
<dbReference type="Proteomes" id="UP000230833">
    <property type="component" value="Unassembled WGS sequence"/>
</dbReference>
<sequence>MAFLRRKENFTCEVCGEHVFGDGYTNHCPKCLWSKHVDVHPGDRASDCCGMMDAISAEENHGEMILTHRCIVCGHQKRNKVEKADNYDKIILLSANQAS</sequence>
<evidence type="ECO:0000313" key="2">
    <source>
        <dbReference type="EMBL" id="PIR47059.1"/>
    </source>
</evidence>
<reference evidence="2 3" key="1">
    <citation type="submission" date="2017-09" db="EMBL/GenBank/DDBJ databases">
        <title>Depth-based differentiation of microbial function through sediment-hosted aquifers and enrichment of novel symbionts in the deep terrestrial subsurface.</title>
        <authorList>
            <person name="Probst A.J."/>
            <person name="Ladd B."/>
            <person name="Jarett J.K."/>
            <person name="Geller-Mcgrath D.E."/>
            <person name="Sieber C.M."/>
            <person name="Emerson J.B."/>
            <person name="Anantharaman K."/>
            <person name="Thomas B.C."/>
            <person name="Malmstrom R."/>
            <person name="Stieglmeier M."/>
            <person name="Klingl A."/>
            <person name="Woyke T."/>
            <person name="Ryan C.M."/>
            <person name="Banfield J.F."/>
        </authorList>
    </citation>
    <scope>NUCLEOTIDE SEQUENCE [LARGE SCALE GENOMIC DNA]</scope>
    <source>
        <strain evidence="2">CG10_big_fil_rev_8_21_14_0_10_45_14</strain>
    </source>
</reference>
<proteinExistence type="predicted"/>